<dbReference type="InterPro" id="IPR011006">
    <property type="entry name" value="CheY-like_superfamily"/>
</dbReference>
<dbReference type="PROSITE" id="PS00675">
    <property type="entry name" value="SIGMA54_INTERACT_1"/>
    <property type="match status" value="1"/>
</dbReference>
<accession>A0A1F6D6D5</accession>
<keyword evidence="1" id="KW-0547">Nucleotide-binding</keyword>
<gene>
    <name evidence="9" type="ORF">A3F84_05385</name>
</gene>
<dbReference type="InterPro" id="IPR002078">
    <property type="entry name" value="Sigma_54_int"/>
</dbReference>
<dbReference type="FunFam" id="3.40.50.300:FF:000006">
    <property type="entry name" value="DNA-binding transcriptional regulator NtrC"/>
    <property type="match status" value="1"/>
</dbReference>
<dbReference type="InterPro" id="IPR058031">
    <property type="entry name" value="AAA_lid_NorR"/>
</dbReference>
<evidence type="ECO:0000256" key="1">
    <source>
        <dbReference type="ARBA" id="ARBA00022741"/>
    </source>
</evidence>
<dbReference type="Gene3D" id="3.40.50.300">
    <property type="entry name" value="P-loop containing nucleotide triphosphate hydrolases"/>
    <property type="match status" value="1"/>
</dbReference>
<dbReference type="Pfam" id="PF00072">
    <property type="entry name" value="Response_reg"/>
    <property type="match status" value="1"/>
</dbReference>
<feature type="domain" description="Response regulatory" evidence="8">
    <location>
        <begin position="10"/>
        <end position="124"/>
    </location>
</feature>
<keyword evidence="3" id="KW-0805">Transcription regulation</keyword>
<dbReference type="GO" id="GO:0005524">
    <property type="term" value="F:ATP binding"/>
    <property type="evidence" value="ECO:0007669"/>
    <property type="project" value="UniProtKB-KW"/>
</dbReference>
<feature type="region of interest" description="Disordered" evidence="6">
    <location>
        <begin position="399"/>
        <end position="419"/>
    </location>
</feature>
<sequence length="488" mass="54463">MSSDTRVKMNILLIDDEPDILRSVGDYLKTRGHRVFTARGGAQGLGILRREDVDIVITDVKMPDIDGFEVLREVWDTSPRTEVIMVTGFGDIDMAVQAMREGAFDFFTKPIKMVELSASIERTVRFHALRQEKDRAQERLDRIEEESRQRYGLSAILGESAAIQKVRDLIRQVCRTDATTVLICGETGTGKELVARAIHCESARAGGPFVAVDCTAIPQTLMESVFYGHEKGAFTDARETRKGHFEQADGGVLFLDEIGDMPPEMQVRLLRTLEERRIRRVGGSVEIPVNVRVVSATNRDLPAAIAQGRFREDLYYRLNAFTISLPPLRERPEDIPSLAEHFLRRFAREMQKPIEGFSPEALTLLRSHPFPGNCQELANAVERAVILCKARRITPDDLLFSPSLRQPDGTPQEGPEQRSAPLCADLSSALGAVPETDLSLSAVEAGAIREALRRCAGNRGEAARILGLSRFALRRRMAHYKIEDTPDT</sequence>
<dbReference type="Gene3D" id="1.10.8.60">
    <property type="match status" value="1"/>
</dbReference>
<evidence type="ECO:0000256" key="2">
    <source>
        <dbReference type="ARBA" id="ARBA00022840"/>
    </source>
</evidence>
<dbReference type="SUPFAM" id="SSF52540">
    <property type="entry name" value="P-loop containing nucleoside triphosphate hydrolases"/>
    <property type="match status" value="1"/>
</dbReference>
<dbReference type="GO" id="GO:0000160">
    <property type="term" value="P:phosphorelay signal transduction system"/>
    <property type="evidence" value="ECO:0007669"/>
    <property type="project" value="InterPro"/>
</dbReference>
<evidence type="ECO:0000259" key="7">
    <source>
        <dbReference type="PROSITE" id="PS50045"/>
    </source>
</evidence>
<evidence type="ECO:0000256" key="6">
    <source>
        <dbReference type="SAM" id="MobiDB-lite"/>
    </source>
</evidence>
<evidence type="ECO:0000313" key="10">
    <source>
        <dbReference type="Proteomes" id="UP000178606"/>
    </source>
</evidence>
<dbReference type="PANTHER" id="PTHR32071">
    <property type="entry name" value="TRANSCRIPTIONAL REGULATORY PROTEIN"/>
    <property type="match status" value="1"/>
</dbReference>
<evidence type="ECO:0000256" key="3">
    <source>
        <dbReference type="ARBA" id="ARBA00023015"/>
    </source>
</evidence>
<dbReference type="Proteomes" id="UP000178606">
    <property type="component" value="Unassembled WGS sequence"/>
</dbReference>
<dbReference type="PANTHER" id="PTHR32071:SF14">
    <property type="entry name" value="TRANSCRIPTIONAL REGULATORY PROTEIN RTCR"/>
    <property type="match status" value="1"/>
</dbReference>
<evidence type="ECO:0000256" key="5">
    <source>
        <dbReference type="PROSITE-ProRule" id="PRU00169"/>
    </source>
</evidence>
<dbReference type="InterPro" id="IPR027417">
    <property type="entry name" value="P-loop_NTPase"/>
</dbReference>
<reference evidence="9 10" key="1">
    <citation type="journal article" date="2016" name="Nat. Commun.">
        <title>Thousands of microbial genomes shed light on interconnected biogeochemical processes in an aquifer system.</title>
        <authorList>
            <person name="Anantharaman K."/>
            <person name="Brown C.T."/>
            <person name="Hug L.A."/>
            <person name="Sharon I."/>
            <person name="Castelle C.J."/>
            <person name="Probst A.J."/>
            <person name="Thomas B.C."/>
            <person name="Singh A."/>
            <person name="Wilkins M.J."/>
            <person name="Karaoz U."/>
            <person name="Brodie E.L."/>
            <person name="Williams K.H."/>
            <person name="Hubbard S.S."/>
            <person name="Banfield J.F."/>
        </authorList>
    </citation>
    <scope>NUCLEOTIDE SEQUENCE [LARGE SCALE GENOMIC DNA]</scope>
    <source>
        <strain evidence="10">RIFCSPLOWO2_12_FULL_64_10</strain>
    </source>
</reference>
<dbReference type="SMART" id="SM00382">
    <property type="entry name" value="AAA"/>
    <property type="match status" value="1"/>
</dbReference>
<name>A0A1F6D6D5_HANXR</name>
<dbReference type="AlphaFoldDB" id="A0A1F6D6D5"/>
<organism evidence="9 10">
    <name type="scientific">Handelsmanbacteria sp. (strain RIFCSPLOWO2_12_FULL_64_10)</name>
    <dbReference type="NCBI Taxonomy" id="1817868"/>
    <lineage>
        <taxon>Bacteria</taxon>
        <taxon>Candidatus Handelsmaniibacteriota</taxon>
    </lineage>
</organism>
<dbReference type="Pfam" id="PF25601">
    <property type="entry name" value="AAA_lid_14"/>
    <property type="match status" value="1"/>
</dbReference>
<dbReference type="GO" id="GO:0006355">
    <property type="term" value="P:regulation of DNA-templated transcription"/>
    <property type="evidence" value="ECO:0007669"/>
    <property type="project" value="InterPro"/>
</dbReference>
<dbReference type="CDD" id="cd00009">
    <property type="entry name" value="AAA"/>
    <property type="match status" value="1"/>
</dbReference>
<dbReference type="PROSITE" id="PS50110">
    <property type="entry name" value="RESPONSE_REGULATORY"/>
    <property type="match status" value="1"/>
</dbReference>
<dbReference type="InterPro" id="IPR025662">
    <property type="entry name" value="Sigma_54_int_dom_ATP-bd_1"/>
</dbReference>
<dbReference type="EMBL" id="MFKF01000019">
    <property type="protein sequence ID" value="OGG57004.1"/>
    <property type="molecule type" value="Genomic_DNA"/>
</dbReference>
<keyword evidence="5" id="KW-0597">Phosphoprotein</keyword>
<dbReference type="Pfam" id="PF00158">
    <property type="entry name" value="Sigma54_activat"/>
    <property type="match status" value="1"/>
</dbReference>
<evidence type="ECO:0000259" key="8">
    <source>
        <dbReference type="PROSITE" id="PS50110"/>
    </source>
</evidence>
<dbReference type="Gene3D" id="3.40.50.2300">
    <property type="match status" value="1"/>
</dbReference>
<feature type="domain" description="Sigma-54 factor interaction" evidence="7">
    <location>
        <begin position="156"/>
        <end position="386"/>
    </location>
</feature>
<protein>
    <recommendedName>
        <fullName evidence="11">Sigma-54-dependent Fis family transcriptional regulator</fullName>
    </recommendedName>
</protein>
<keyword evidence="4" id="KW-0804">Transcription</keyword>
<evidence type="ECO:0000256" key="4">
    <source>
        <dbReference type="ARBA" id="ARBA00023163"/>
    </source>
</evidence>
<dbReference type="InterPro" id="IPR001789">
    <property type="entry name" value="Sig_transdc_resp-reg_receiver"/>
</dbReference>
<dbReference type="GO" id="GO:0043565">
    <property type="term" value="F:sequence-specific DNA binding"/>
    <property type="evidence" value="ECO:0007669"/>
    <property type="project" value="InterPro"/>
</dbReference>
<dbReference type="Gene3D" id="1.10.10.60">
    <property type="entry name" value="Homeodomain-like"/>
    <property type="match status" value="1"/>
</dbReference>
<feature type="modified residue" description="4-aspartylphosphate" evidence="5">
    <location>
        <position position="59"/>
    </location>
</feature>
<dbReference type="SUPFAM" id="SSF46689">
    <property type="entry name" value="Homeodomain-like"/>
    <property type="match status" value="1"/>
</dbReference>
<dbReference type="InterPro" id="IPR009057">
    <property type="entry name" value="Homeodomain-like_sf"/>
</dbReference>
<dbReference type="SUPFAM" id="SSF52172">
    <property type="entry name" value="CheY-like"/>
    <property type="match status" value="1"/>
</dbReference>
<dbReference type="PROSITE" id="PS50045">
    <property type="entry name" value="SIGMA54_INTERACT_4"/>
    <property type="match status" value="1"/>
</dbReference>
<evidence type="ECO:0000313" key="9">
    <source>
        <dbReference type="EMBL" id="OGG57004.1"/>
    </source>
</evidence>
<keyword evidence="2" id="KW-0067">ATP-binding</keyword>
<evidence type="ECO:0008006" key="11">
    <source>
        <dbReference type="Google" id="ProtNLM"/>
    </source>
</evidence>
<dbReference type="SMART" id="SM00448">
    <property type="entry name" value="REC"/>
    <property type="match status" value="1"/>
</dbReference>
<dbReference type="PRINTS" id="PR01590">
    <property type="entry name" value="HTHFIS"/>
</dbReference>
<dbReference type="InterPro" id="IPR002197">
    <property type="entry name" value="HTH_Fis"/>
</dbReference>
<comment type="caution">
    <text evidence="9">The sequence shown here is derived from an EMBL/GenBank/DDBJ whole genome shotgun (WGS) entry which is preliminary data.</text>
</comment>
<dbReference type="Pfam" id="PF02954">
    <property type="entry name" value="HTH_8"/>
    <property type="match status" value="1"/>
</dbReference>
<dbReference type="InterPro" id="IPR003593">
    <property type="entry name" value="AAA+_ATPase"/>
</dbReference>
<proteinExistence type="predicted"/>